<sequence>MPRSSRGSSEMPQRQLSRGPHPLRTSATSDSGGATTDRSPKVSDHRRSPRGGPNSDPPLQQRKLGTRIADLESQLGQAQQELKSLKHQLASAEAAKNEAQKELENKSSKKSTRPNPEPEEVAGGGGEEEGAIPPLAAADNDREEIDVFEVPGVEIKGDTPNPTSPGEDIALKKKHEEEMNELRAKLEERKRELLESNQEKEELRKQLDEAASRIECGKAKEEEMRSRLSRVEEAVEASRGNAAELACQLEAVKEGKEVLECEMKRMRVQTEQWRKAADAAAAVLAGGNGRFVVSDQRCASMEKPFGGGGSMFETPAGGYCAGYVGSPGFGDDMDEGYGSGGKQRKGSSGIKMFGDLWKRKTQK</sequence>
<evidence type="ECO:0000256" key="1">
    <source>
        <dbReference type="ARBA" id="ARBA00009778"/>
    </source>
</evidence>
<feature type="region of interest" description="Disordered" evidence="3">
    <location>
        <begin position="334"/>
        <end position="363"/>
    </location>
</feature>
<feature type="region of interest" description="Disordered" evidence="3">
    <location>
        <begin position="1"/>
        <end position="176"/>
    </location>
</feature>
<keyword evidence="5" id="KW-1185">Reference proteome</keyword>
<protein>
    <submittedName>
        <fullName evidence="4">Uncharacterized protein</fullName>
    </submittedName>
</protein>
<gene>
    <name evidence="4" type="ORF">LITE_LOCUS14478</name>
</gene>
<evidence type="ECO:0000313" key="4">
    <source>
        <dbReference type="EMBL" id="CAI0409701.1"/>
    </source>
</evidence>
<comment type="similarity">
    <text evidence="1">Belongs to the ICR family.</text>
</comment>
<reference evidence="4" key="1">
    <citation type="submission" date="2022-08" db="EMBL/GenBank/DDBJ databases">
        <authorList>
            <person name="Gutierrez-Valencia J."/>
        </authorList>
    </citation>
    <scope>NUCLEOTIDE SEQUENCE</scope>
</reference>
<name>A0AAV0JIH1_9ROSI</name>
<dbReference type="EMBL" id="CAMGYJ010000005">
    <property type="protein sequence ID" value="CAI0409701.1"/>
    <property type="molecule type" value="Genomic_DNA"/>
</dbReference>
<proteinExistence type="inferred from homology"/>
<feature type="compositionally biased region" description="Low complexity" evidence="3">
    <location>
        <begin position="25"/>
        <end position="37"/>
    </location>
</feature>
<dbReference type="Proteomes" id="UP001154282">
    <property type="component" value="Unassembled WGS sequence"/>
</dbReference>
<dbReference type="PANTHER" id="PTHR34224">
    <property type="entry name" value="INTERACTOR OF CONSTITUTIVE ACTIVE ROPS 2, CHLOROPLASTIC-RELATED"/>
    <property type="match status" value="1"/>
</dbReference>
<accession>A0AAV0JIH1</accession>
<dbReference type="PANTHER" id="PTHR34224:SF2">
    <property type="entry name" value="INTERACTOR OF CONSTITUTIVE ACTIVE ROPS 4"/>
    <property type="match status" value="1"/>
</dbReference>
<dbReference type="InterPro" id="IPR029688">
    <property type="entry name" value="ICR"/>
</dbReference>
<organism evidence="4 5">
    <name type="scientific">Linum tenue</name>
    <dbReference type="NCBI Taxonomy" id="586396"/>
    <lineage>
        <taxon>Eukaryota</taxon>
        <taxon>Viridiplantae</taxon>
        <taxon>Streptophyta</taxon>
        <taxon>Embryophyta</taxon>
        <taxon>Tracheophyta</taxon>
        <taxon>Spermatophyta</taxon>
        <taxon>Magnoliopsida</taxon>
        <taxon>eudicotyledons</taxon>
        <taxon>Gunneridae</taxon>
        <taxon>Pentapetalae</taxon>
        <taxon>rosids</taxon>
        <taxon>fabids</taxon>
        <taxon>Malpighiales</taxon>
        <taxon>Linaceae</taxon>
        <taxon>Linum</taxon>
    </lineage>
</organism>
<comment type="caution">
    <text evidence="4">The sequence shown here is derived from an EMBL/GenBank/DDBJ whole genome shotgun (WGS) entry which is preliminary data.</text>
</comment>
<evidence type="ECO:0000256" key="2">
    <source>
        <dbReference type="ARBA" id="ARBA00023054"/>
    </source>
</evidence>
<dbReference type="AlphaFoldDB" id="A0AAV0JIH1"/>
<evidence type="ECO:0000256" key="3">
    <source>
        <dbReference type="SAM" id="MobiDB-lite"/>
    </source>
</evidence>
<keyword evidence="2" id="KW-0175">Coiled coil</keyword>
<feature type="compositionally biased region" description="Polar residues" evidence="3">
    <location>
        <begin position="1"/>
        <end position="16"/>
    </location>
</feature>
<evidence type="ECO:0000313" key="5">
    <source>
        <dbReference type="Proteomes" id="UP001154282"/>
    </source>
</evidence>
<feature type="compositionally biased region" description="Basic and acidic residues" evidence="3">
    <location>
        <begin position="95"/>
        <end position="107"/>
    </location>
</feature>